<dbReference type="Proteomes" id="UP000016934">
    <property type="component" value="Unassembled WGS sequence"/>
</dbReference>
<proteinExistence type="predicted"/>
<evidence type="ECO:0000313" key="2">
    <source>
        <dbReference type="Proteomes" id="UP000016934"/>
    </source>
</evidence>
<reference evidence="2" key="2">
    <citation type="journal article" date="2013" name="PLoS Genet.">
        <title>Comparative genome structure, secondary metabolite, and effector coding capacity across Cochliobolus pathogens.</title>
        <authorList>
            <person name="Condon B.J."/>
            <person name="Leng Y."/>
            <person name="Wu D."/>
            <person name="Bushley K.E."/>
            <person name="Ohm R.A."/>
            <person name="Otillar R."/>
            <person name="Martin J."/>
            <person name="Schackwitz W."/>
            <person name="Grimwood J."/>
            <person name="MohdZainudin N."/>
            <person name="Xue C."/>
            <person name="Wang R."/>
            <person name="Manning V.A."/>
            <person name="Dhillon B."/>
            <person name="Tu Z.J."/>
            <person name="Steffenson B.J."/>
            <person name="Salamov A."/>
            <person name="Sun H."/>
            <person name="Lowry S."/>
            <person name="LaButti K."/>
            <person name="Han J."/>
            <person name="Copeland A."/>
            <person name="Lindquist E."/>
            <person name="Barry K."/>
            <person name="Schmutz J."/>
            <person name="Baker S.E."/>
            <person name="Ciuffetti L.M."/>
            <person name="Grigoriev I.V."/>
            <person name="Zhong S."/>
            <person name="Turgeon B.G."/>
        </authorList>
    </citation>
    <scope>NUCLEOTIDE SEQUENCE [LARGE SCALE GENOMIC DNA]</scope>
    <source>
        <strain evidence="2">ND90Pr / ATCC 201652</strain>
    </source>
</reference>
<sequence length="186" mass="20350">MQRITPDRANCLLWSSGDLRRRLIYVCECECKCVCMGKDRGLADAIGGSMTCERGRSVLEMDVASSRQATGTSTRDINMARELATWREKKNGPRGRRLVSSGCAASEQRDAADWPARREWAGADAGRGGLTEISGKGKIKVHTGGRDNAHSGSAARVNYDLIAESRAGEQMAAVMYMAYTTLGWRR</sequence>
<dbReference type="KEGG" id="bsc:COCSADRAFT_227238"/>
<gene>
    <name evidence="1" type="ORF">COCSADRAFT_227238</name>
</gene>
<organism evidence="1 2">
    <name type="scientific">Cochliobolus sativus (strain ND90Pr / ATCC 201652)</name>
    <name type="common">Common root rot and spot blotch fungus</name>
    <name type="synonym">Bipolaris sorokiniana</name>
    <dbReference type="NCBI Taxonomy" id="665912"/>
    <lineage>
        <taxon>Eukaryota</taxon>
        <taxon>Fungi</taxon>
        <taxon>Dikarya</taxon>
        <taxon>Ascomycota</taxon>
        <taxon>Pezizomycotina</taxon>
        <taxon>Dothideomycetes</taxon>
        <taxon>Pleosporomycetidae</taxon>
        <taxon>Pleosporales</taxon>
        <taxon>Pleosporineae</taxon>
        <taxon>Pleosporaceae</taxon>
        <taxon>Bipolaris</taxon>
    </lineage>
</organism>
<dbReference type="RefSeq" id="XP_007702370.1">
    <property type="nucleotide sequence ID" value="XM_007704180.1"/>
</dbReference>
<dbReference type="HOGENOM" id="CLU_1454260_0_0_1"/>
<name>M2S4E1_COCSN</name>
<dbReference type="EMBL" id="KB445647">
    <property type="protein sequence ID" value="EMD62033.1"/>
    <property type="molecule type" value="Genomic_DNA"/>
</dbReference>
<dbReference type="GeneID" id="19134702"/>
<reference evidence="1 2" key="1">
    <citation type="journal article" date="2012" name="PLoS Pathog.">
        <title>Diverse lifestyles and strategies of plant pathogenesis encoded in the genomes of eighteen Dothideomycetes fungi.</title>
        <authorList>
            <person name="Ohm R.A."/>
            <person name="Feau N."/>
            <person name="Henrissat B."/>
            <person name="Schoch C.L."/>
            <person name="Horwitz B.A."/>
            <person name="Barry K.W."/>
            <person name="Condon B.J."/>
            <person name="Copeland A.C."/>
            <person name="Dhillon B."/>
            <person name="Glaser F."/>
            <person name="Hesse C.N."/>
            <person name="Kosti I."/>
            <person name="LaButti K."/>
            <person name="Lindquist E.A."/>
            <person name="Lucas S."/>
            <person name="Salamov A.A."/>
            <person name="Bradshaw R.E."/>
            <person name="Ciuffetti L."/>
            <person name="Hamelin R.C."/>
            <person name="Kema G.H.J."/>
            <person name="Lawrence C."/>
            <person name="Scott J.A."/>
            <person name="Spatafora J.W."/>
            <person name="Turgeon B.G."/>
            <person name="de Wit P.J.G.M."/>
            <person name="Zhong S."/>
            <person name="Goodwin S.B."/>
            <person name="Grigoriev I.V."/>
        </authorList>
    </citation>
    <scope>NUCLEOTIDE SEQUENCE [LARGE SCALE GENOMIC DNA]</scope>
    <source>
        <strain evidence="2">ND90Pr / ATCC 201652</strain>
    </source>
</reference>
<protein>
    <submittedName>
        <fullName evidence="1">Uncharacterized protein</fullName>
    </submittedName>
</protein>
<evidence type="ECO:0000313" key="1">
    <source>
        <dbReference type="EMBL" id="EMD62033.1"/>
    </source>
</evidence>
<accession>M2S4E1</accession>
<keyword evidence="2" id="KW-1185">Reference proteome</keyword>
<dbReference type="AlphaFoldDB" id="M2S4E1"/>